<feature type="transmembrane region" description="Helical" evidence="1">
    <location>
        <begin position="37"/>
        <end position="57"/>
    </location>
</feature>
<feature type="transmembrane region" description="Helical" evidence="1">
    <location>
        <begin position="151"/>
        <end position="175"/>
    </location>
</feature>
<feature type="transmembrane region" description="Helical" evidence="1">
    <location>
        <begin position="87"/>
        <end position="110"/>
    </location>
</feature>
<evidence type="ECO:0000256" key="1">
    <source>
        <dbReference type="SAM" id="Phobius"/>
    </source>
</evidence>
<evidence type="ECO:0000313" key="3">
    <source>
        <dbReference type="Proteomes" id="UP000234653"/>
    </source>
</evidence>
<dbReference type="KEGG" id="lali:LA20249_06975"/>
<dbReference type="EMBL" id="CP018867">
    <property type="protein sequence ID" value="AUI71931.1"/>
    <property type="molecule type" value="Genomic_DNA"/>
</dbReference>
<feature type="transmembrane region" description="Helical" evidence="1">
    <location>
        <begin position="63"/>
        <end position="80"/>
    </location>
</feature>
<feature type="transmembrane region" description="Helical" evidence="1">
    <location>
        <begin position="122"/>
        <end position="139"/>
    </location>
</feature>
<keyword evidence="3" id="KW-1185">Reference proteome</keyword>
<dbReference type="Proteomes" id="UP000234653">
    <property type="component" value="Chromosome"/>
</dbReference>
<keyword evidence="1" id="KW-1133">Transmembrane helix</keyword>
<accession>A0A2K9HHB0</accession>
<gene>
    <name evidence="2" type="ORF">LA20249_06975</name>
</gene>
<protein>
    <submittedName>
        <fullName evidence="2">Uncharacterized protein</fullName>
    </submittedName>
</protein>
<dbReference type="AlphaFoldDB" id="A0A2K9HHB0"/>
<keyword evidence="1" id="KW-0472">Membrane</keyword>
<organism evidence="2 3">
    <name type="scientific">Companilactobacillus alimentarius DSM 20249</name>
    <dbReference type="NCBI Taxonomy" id="1423720"/>
    <lineage>
        <taxon>Bacteria</taxon>
        <taxon>Bacillati</taxon>
        <taxon>Bacillota</taxon>
        <taxon>Bacilli</taxon>
        <taxon>Lactobacillales</taxon>
        <taxon>Lactobacillaceae</taxon>
        <taxon>Companilactobacillus</taxon>
    </lineage>
</organism>
<dbReference type="RefSeq" id="WP_057737014.1">
    <property type="nucleotide sequence ID" value="NZ_AZDQ01000005.1"/>
</dbReference>
<feature type="transmembrane region" description="Helical" evidence="1">
    <location>
        <begin position="6"/>
        <end position="25"/>
    </location>
</feature>
<proteinExistence type="predicted"/>
<name>A0A2K9HHB0_9LACO</name>
<evidence type="ECO:0000313" key="2">
    <source>
        <dbReference type="EMBL" id="AUI71931.1"/>
    </source>
</evidence>
<sequence>MNNYLVDCAILVSAIVHVTIMFNYVDIIFVRRNNIKLFLLIISFVINVLIGFISTIIVISPLLTGTITIIGWITLLMLYKGKFILKFLYMISFFVVNAVLELLSFYILIIENISYVDEFSRGKAFVISTIIGILFFLIFKHVFSFGNSKISWMIVISVYSLPVIGLIFDTVLFYRSVEYTVGLQVLIVICSLLLSVNSIFIVNKLGKNEFELQRYASLSGLYKEQQQKIKLLDKEERELSIQVHRSDEVLIKIYEAIQSNDVSLARTLIENRFLTLNTNLLRISNPTGKISMRLLIDKIKDTCDENGIEFISNYHSEDISDFISVKDQVNLMSVIFAKAFEDIVKQDIDKKFFEIKIYKEESRVSIFISYSKKMSLNQFRNFRYKDFARKDYGLKFIDLIVKNYLGHVSLKITGNSFGILITLINE</sequence>
<reference evidence="2 3" key="1">
    <citation type="submission" date="2016-12" db="EMBL/GenBank/DDBJ databases">
        <title>The whole genome sequencing and assembly of Lactobacillus alimentarius DSM 20249T strain.</title>
        <authorList>
            <person name="Lee Y.-J."/>
            <person name="Yi H."/>
            <person name="Bahn Y.-S."/>
            <person name="Kim J.F."/>
            <person name="Lee D.-W."/>
        </authorList>
    </citation>
    <scope>NUCLEOTIDE SEQUENCE [LARGE SCALE GENOMIC DNA]</scope>
    <source>
        <strain evidence="2 3">DSM 20249</strain>
    </source>
</reference>
<keyword evidence="1" id="KW-0812">Transmembrane</keyword>
<feature type="transmembrane region" description="Helical" evidence="1">
    <location>
        <begin position="181"/>
        <end position="202"/>
    </location>
</feature>